<dbReference type="Proteomes" id="UP001219518">
    <property type="component" value="Unassembled WGS sequence"/>
</dbReference>
<keyword evidence="3" id="KW-1185">Reference proteome</keyword>
<protein>
    <submittedName>
        <fullName evidence="2">Bestrophin-1</fullName>
    </submittedName>
</protein>
<feature type="compositionally biased region" description="Pro residues" evidence="1">
    <location>
        <begin position="391"/>
        <end position="406"/>
    </location>
</feature>
<dbReference type="GO" id="GO:0005254">
    <property type="term" value="F:chloride channel activity"/>
    <property type="evidence" value="ECO:0007669"/>
    <property type="project" value="TreeGrafter"/>
</dbReference>
<accession>A0AAE1HGU5</accession>
<feature type="compositionally biased region" description="Basic and acidic residues" evidence="1">
    <location>
        <begin position="455"/>
        <end position="477"/>
    </location>
</feature>
<feature type="region of interest" description="Disordered" evidence="1">
    <location>
        <begin position="215"/>
        <end position="268"/>
    </location>
</feature>
<reference evidence="2" key="1">
    <citation type="submission" date="2021-07" db="EMBL/GenBank/DDBJ databases">
        <authorList>
            <person name="Catto M.A."/>
            <person name="Jacobson A."/>
            <person name="Kennedy G."/>
            <person name="Labadie P."/>
            <person name="Hunt B.G."/>
            <person name="Srinivasan R."/>
        </authorList>
    </citation>
    <scope>NUCLEOTIDE SEQUENCE</scope>
    <source>
        <strain evidence="2">PL_HMW_Pooled</strain>
        <tissue evidence="2">Head</tissue>
    </source>
</reference>
<dbReference type="EMBL" id="JAHWGI010001033">
    <property type="protein sequence ID" value="KAK3921115.1"/>
    <property type="molecule type" value="Genomic_DNA"/>
</dbReference>
<feature type="compositionally biased region" description="Polar residues" evidence="1">
    <location>
        <begin position="245"/>
        <end position="265"/>
    </location>
</feature>
<dbReference type="PANTHER" id="PTHR10736:SF11">
    <property type="entry name" value="BESTROPHIN 2"/>
    <property type="match status" value="1"/>
</dbReference>
<name>A0AAE1HGU5_9NEOP</name>
<comment type="caution">
    <text evidence="2">The sequence shown here is derived from an EMBL/GenBank/DDBJ whole genome shotgun (WGS) entry which is preliminary data.</text>
</comment>
<reference evidence="2" key="2">
    <citation type="journal article" date="2023" name="BMC Genomics">
        <title>Pest status, molecular evolution, and epigenetic factors derived from the genome assembly of Frankliniella fusca, a thysanopteran phytovirus vector.</title>
        <authorList>
            <person name="Catto M.A."/>
            <person name="Labadie P.E."/>
            <person name="Jacobson A.L."/>
            <person name="Kennedy G.G."/>
            <person name="Srinivasan R."/>
            <person name="Hunt B.G."/>
        </authorList>
    </citation>
    <scope>NUCLEOTIDE SEQUENCE</scope>
    <source>
        <strain evidence="2">PL_HMW_Pooled</strain>
    </source>
</reference>
<proteinExistence type="predicted"/>
<feature type="compositionally biased region" description="Polar residues" evidence="1">
    <location>
        <begin position="439"/>
        <end position="454"/>
    </location>
</feature>
<feature type="compositionally biased region" description="Low complexity" evidence="1">
    <location>
        <begin position="407"/>
        <end position="436"/>
    </location>
</feature>
<evidence type="ECO:0000313" key="2">
    <source>
        <dbReference type="EMBL" id="KAK3921115.1"/>
    </source>
</evidence>
<evidence type="ECO:0000313" key="3">
    <source>
        <dbReference type="Proteomes" id="UP001219518"/>
    </source>
</evidence>
<evidence type="ECO:0000256" key="1">
    <source>
        <dbReference type="SAM" id="MobiDB-lite"/>
    </source>
</evidence>
<organism evidence="2 3">
    <name type="scientific">Frankliniella fusca</name>
    <dbReference type="NCBI Taxonomy" id="407009"/>
    <lineage>
        <taxon>Eukaryota</taxon>
        <taxon>Metazoa</taxon>
        <taxon>Ecdysozoa</taxon>
        <taxon>Arthropoda</taxon>
        <taxon>Hexapoda</taxon>
        <taxon>Insecta</taxon>
        <taxon>Pterygota</taxon>
        <taxon>Neoptera</taxon>
        <taxon>Paraneoptera</taxon>
        <taxon>Thysanoptera</taxon>
        <taxon>Terebrantia</taxon>
        <taxon>Thripoidea</taxon>
        <taxon>Thripidae</taxon>
        <taxon>Frankliniella</taxon>
    </lineage>
</organism>
<gene>
    <name evidence="2" type="ORF">KUF71_010330</name>
</gene>
<feature type="region of interest" description="Disordered" evidence="1">
    <location>
        <begin position="349"/>
        <end position="477"/>
    </location>
</feature>
<dbReference type="PANTHER" id="PTHR10736">
    <property type="entry name" value="BESTROPHIN"/>
    <property type="match status" value="1"/>
</dbReference>
<dbReference type="AlphaFoldDB" id="A0AAE1HGU5"/>
<sequence length="477" mass="50612">MSFAYGERLAEEIHQLLLLPLHAAHTQLTSLAVTPLQAAYMIVDEMHEEHPELLKDQYWDEVVPKDLPYTVASECYRRAEPKGSAEDYKVKDSDALYANLMPQRNKPGPDDVYADYESVDTPLVERRKNWFQRQLQRMGSVRSSSTTYSSAGMAFNSRPRHNSVYSQISFVQGENGGLPGPVPGPVSAQVLGQTALPTQQQVPERQPKMSIYDRFVNRRSSRGQNKRSSVQKNRPRIPTPDVTIIRNNDANGSAPSTPGTPNMLTPQPYPTDVPVVQVLLTPIQEAEGGVVAVSSMGMGPPGHHQHHQLSMAGVGAKALAQAVLSPGLGPIGPVTLAATPVTFTQPILFSASPGTHRPVRSSAPPRSAATLTEVSSHSGSEEEGGTSSPRPATPATPTPTPTPSVTPTPMTTPGSGAAAAAAAAAPPVSGAVSTPATSPPRSTANSLAPSATSTVERKKGTAERRTGAPSKRGEVYV</sequence>
<dbReference type="InterPro" id="IPR000615">
    <property type="entry name" value="Bestrophin"/>
</dbReference>